<feature type="domain" description="N-acetyltransferase" evidence="1">
    <location>
        <begin position="7"/>
        <end position="176"/>
    </location>
</feature>
<accession>A0ABN1QBZ9</accession>
<gene>
    <name evidence="2" type="ORF">GCM10009559_35600</name>
</gene>
<evidence type="ECO:0000259" key="1">
    <source>
        <dbReference type="PROSITE" id="PS51186"/>
    </source>
</evidence>
<dbReference type="RefSeq" id="WP_343942551.1">
    <property type="nucleotide sequence ID" value="NZ_BAAAHP010000099.1"/>
</dbReference>
<evidence type="ECO:0000313" key="3">
    <source>
        <dbReference type="Proteomes" id="UP001499967"/>
    </source>
</evidence>
<dbReference type="PROSITE" id="PS51186">
    <property type="entry name" value="GNAT"/>
    <property type="match status" value="1"/>
</dbReference>
<comment type="caution">
    <text evidence="2">The sequence shown here is derived from an EMBL/GenBank/DDBJ whole genome shotgun (WGS) entry which is preliminary data.</text>
</comment>
<protein>
    <recommendedName>
        <fullName evidence="1">N-acetyltransferase domain-containing protein</fullName>
    </recommendedName>
</protein>
<proteinExistence type="predicted"/>
<dbReference type="EMBL" id="BAAAHP010000099">
    <property type="protein sequence ID" value="GAA0940555.1"/>
    <property type="molecule type" value="Genomic_DNA"/>
</dbReference>
<reference evidence="2 3" key="1">
    <citation type="journal article" date="2019" name="Int. J. Syst. Evol. Microbiol.">
        <title>The Global Catalogue of Microorganisms (GCM) 10K type strain sequencing project: providing services to taxonomists for standard genome sequencing and annotation.</title>
        <authorList>
            <consortium name="The Broad Institute Genomics Platform"/>
            <consortium name="The Broad Institute Genome Sequencing Center for Infectious Disease"/>
            <person name="Wu L."/>
            <person name="Ma J."/>
        </authorList>
    </citation>
    <scope>NUCLEOTIDE SEQUENCE [LARGE SCALE GENOMIC DNA]</scope>
    <source>
        <strain evidence="2 3">JCM 11117</strain>
    </source>
</reference>
<sequence>MTTLAEPVVHVLDRADAPAVVDAVVAGLSPRSRYLRFHAPVPRLPAALRATLVDVDGSRHAALVAEVAGAGPIGLAQVFRAGSGAADVAVAVVDAWQRRGVGRLLLTALAAHAEEIGYTELHGSVLPENEAMQRLARRVLPWARPWFDGETVQFVAQLGPAAWTVTHEDLLADLTR</sequence>
<dbReference type="InterPro" id="IPR000182">
    <property type="entry name" value="GNAT_dom"/>
</dbReference>
<dbReference type="InterPro" id="IPR016181">
    <property type="entry name" value="Acyl_CoA_acyltransferase"/>
</dbReference>
<organism evidence="2 3">
    <name type="scientific">Pseudonocardia zijingensis</name>
    <dbReference type="NCBI Taxonomy" id="153376"/>
    <lineage>
        <taxon>Bacteria</taxon>
        <taxon>Bacillati</taxon>
        <taxon>Actinomycetota</taxon>
        <taxon>Actinomycetes</taxon>
        <taxon>Pseudonocardiales</taxon>
        <taxon>Pseudonocardiaceae</taxon>
        <taxon>Pseudonocardia</taxon>
    </lineage>
</organism>
<dbReference type="Gene3D" id="3.40.630.30">
    <property type="match status" value="1"/>
</dbReference>
<evidence type="ECO:0000313" key="2">
    <source>
        <dbReference type="EMBL" id="GAA0940555.1"/>
    </source>
</evidence>
<name>A0ABN1QBZ9_9PSEU</name>
<dbReference type="Pfam" id="PF00583">
    <property type="entry name" value="Acetyltransf_1"/>
    <property type="match status" value="1"/>
</dbReference>
<keyword evidence="3" id="KW-1185">Reference proteome</keyword>
<dbReference type="Proteomes" id="UP001499967">
    <property type="component" value="Unassembled WGS sequence"/>
</dbReference>
<dbReference type="SUPFAM" id="SSF55729">
    <property type="entry name" value="Acyl-CoA N-acyltransferases (Nat)"/>
    <property type="match status" value="1"/>
</dbReference>